<dbReference type="PANTHER" id="PTHR33446:SF2">
    <property type="entry name" value="PROTEIN TONB"/>
    <property type="match status" value="1"/>
</dbReference>
<gene>
    <name evidence="12" type="ORF">BXP70_01485</name>
</gene>
<comment type="subcellular location">
    <subcellularLocation>
        <location evidence="1">Cell inner membrane</location>
        <topology evidence="1">Single-pass membrane protein</topology>
        <orientation evidence="1">Periplasmic side</orientation>
    </subcellularLocation>
</comment>
<evidence type="ECO:0000259" key="11">
    <source>
        <dbReference type="Pfam" id="PF03544"/>
    </source>
</evidence>
<accession>A0A243WJA4</accession>
<name>A0A243WJA4_9BACT</name>
<dbReference type="Gene3D" id="3.30.1150.10">
    <property type="match status" value="1"/>
</dbReference>
<keyword evidence="8" id="KW-1133">Transmembrane helix</keyword>
<feature type="chain" id="PRO_5013212929" description="TonB C-terminal domain-containing protein" evidence="10">
    <location>
        <begin position="24"/>
        <end position="156"/>
    </location>
</feature>
<dbReference type="GO" id="GO:0031992">
    <property type="term" value="F:energy transducer activity"/>
    <property type="evidence" value="ECO:0007669"/>
    <property type="project" value="TreeGrafter"/>
</dbReference>
<comment type="similarity">
    <text evidence="2">Belongs to the TonB family.</text>
</comment>
<proteinExistence type="inferred from homology"/>
<organism evidence="12 13">
    <name type="scientific">Hymenobacter crusticola</name>
    <dbReference type="NCBI Taxonomy" id="1770526"/>
    <lineage>
        <taxon>Bacteria</taxon>
        <taxon>Pseudomonadati</taxon>
        <taxon>Bacteroidota</taxon>
        <taxon>Cytophagia</taxon>
        <taxon>Cytophagales</taxon>
        <taxon>Hymenobacteraceae</taxon>
        <taxon>Hymenobacter</taxon>
    </lineage>
</organism>
<dbReference type="GO" id="GO:0098797">
    <property type="term" value="C:plasma membrane protein complex"/>
    <property type="evidence" value="ECO:0007669"/>
    <property type="project" value="TreeGrafter"/>
</dbReference>
<evidence type="ECO:0000256" key="6">
    <source>
        <dbReference type="ARBA" id="ARBA00022692"/>
    </source>
</evidence>
<reference evidence="12 13" key="1">
    <citation type="submission" date="2017-01" db="EMBL/GenBank/DDBJ databases">
        <title>A new Hymenobacter.</title>
        <authorList>
            <person name="Liang Y."/>
            <person name="Feng F."/>
        </authorList>
    </citation>
    <scope>NUCLEOTIDE SEQUENCE [LARGE SCALE GENOMIC DNA]</scope>
    <source>
        <strain evidence="12">MIMBbqt21</strain>
    </source>
</reference>
<dbReference type="InterPro" id="IPR037682">
    <property type="entry name" value="TonB_C"/>
</dbReference>
<keyword evidence="7" id="KW-0653">Protein transport</keyword>
<feature type="signal peptide" evidence="10">
    <location>
        <begin position="1"/>
        <end position="23"/>
    </location>
</feature>
<dbReference type="InterPro" id="IPR006260">
    <property type="entry name" value="TonB/TolA_C"/>
</dbReference>
<keyword evidence="10" id="KW-0732">Signal</keyword>
<evidence type="ECO:0000256" key="7">
    <source>
        <dbReference type="ARBA" id="ARBA00022927"/>
    </source>
</evidence>
<evidence type="ECO:0000256" key="4">
    <source>
        <dbReference type="ARBA" id="ARBA00022475"/>
    </source>
</evidence>
<dbReference type="NCBIfam" id="TIGR01352">
    <property type="entry name" value="tonB_Cterm"/>
    <property type="match status" value="1"/>
</dbReference>
<keyword evidence="6" id="KW-0812">Transmembrane</keyword>
<dbReference type="EMBL" id="MTSE01000001">
    <property type="protein sequence ID" value="OUJ75982.1"/>
    <property type="molecule type" value="Genomic_DNA"/>
</dbReference>
<dbReference type="SUPFAM" id="SSF74653">
    <property type="entry name" value="TolA/TonB C-terminal domain"/>
    <property type="match status" value="1"/>
</dbReference>
<dbReference type="RefSeq" id="WP_179197540.1">
    <property type="nucleotide sequence ID" value="NZ_MTSE01000001.1"/>
</dbReference>
<evidence type="ECO:0000256" key="3">
    <source>
        <dbReference type="ARBA" id="ARBA00022448"/>
    </source>
</evidence>
<dbReference type="PANTHER" id="PTHR33446">
    <property type="entry name" value="PROTEIN TONB-RELATED"/>
    <property type="match status" value="1"/>
</dbReference>
<evidence type="ECO:0000256" key="1">
    <source>
        <dbReference type="ARBA" id="ARBA00004383"/>
    </source>
</evidence>
<evidence type="ECO:0000256" key="8">
    <source>
        <dbReference type="ARBA" id="ARBA00022989"/>
    </source>
</evidence>
<feature type="domain" description="TonB C-terminal" evidence="11">
    <location>
        <begin position="88"/>
        <end position="155"/>
    </location>
</feature>
<keyword evidence="13" id="KW-1185">Reference proteome</keyword>
<evidence type="ECO:0000313" key="12">
    <source>
        <dbReference type="EMBL" id="OUJ75982.1"/>
    </source>
</evidence>
<dbReference type="GO" id="GO:0055085">
    <property type="term" value="P:transmembrane transport"/>
    <property type="evidence" value="ECO:0007669"/>
    <property type="project" value="InterPro"/>
</dbReference>
<evidence type="ECO:0000256" key="5">
    <source>
        <dbReference type="ARBA" id="ARBA00022519"/>
    </source>
</evidence>
<keyword evidence="4" id="KW-1003">Cell membrane</keyword>
<evidence type="ECO:0000256" key="2">
    <source>
        <dbReference type="ARBA" id="ARBA00006555"/>
    </source>
</evidence>
<dbReference type="Pfam" id="PF03544">
    <property type="entry name" value="TonB_C"/>
    <property type="match status" value="1"/>
</dbReference>
<sequence length="156" mass="17373">MKRFAMVLALLCYLGLTSTEVWAQVKGAHTRNKSDSALNTDIDMTGLAVKDEPELRESPVYNQCFMSLPVYKKGGTAGMIRFIKKNIHYPENKTIQGKVLVSFVIDKTGKVRAPKITQGLEPSFDAEALRVVQLLGDFTSTQNDILYTVPITFSLK</sequence>
<keyword evidence="9" id="KW-0472">Membrane</keyword>
<comment type="caution">
    <text evidence="12">The sequence shown here is derived from an EMBL/GenBank/DDBJ whole genome shotgun (WGS) entry which is preliminary data.</text>
</comment>
<dbReference type="GO" id="GO:0015031">
    <property type="term" value="P:protein transport"/>
    <property type="evidence" value="ECO:0007669"/>
    <property type="project" value="UniProtKB-KW"/>
</dbReference>
<keyword evidence="5" id="KW-0997">Cell inner membrane</keyword>
<dbReference type="InterPro" id="IPR051045">
    <property type="entry name" value="TonB-dependent_transducer"/>
</dbReference>
<dbReference type="AlphaFoldDB" id="A0A243WJA4"/>
<dbReference type="Proteomes" id="UP000194873">
    <property type="component" value="Unassembled WGS sequence"/>
</dbReference>
<evidence type="ECO:0000256" key="9">
    <source>
        <dbReference type="ARBA" id="ARBA00023136"/>
    </source>
</evidence>
<keyword evidence="3" id="KW-0813">Transport</keyword>
<evidence type="ECO:0000256" key="10">
    <source>
        <dbReference type="SAM" id="SignalP"/>
    </source>
</evidence>
<protein>
    <recommendedName>
        <fullName evidence="11">TonB C-terminal domain-containing protein</fullName>
    </recommendedName>
</protein>
<evidence type="ECO:0000313" key="13">
    <source>
        <dbReference type="Proteomes" id="UP000194873"/>
    </source>
</evidence>